<dbReference type="InterPro" id="IPR035897">
    <property type="entry name" value="Toll_tir_struct_dom_sf"/>
</dbReference>
<feature type="domain" description="TIR" evidence="1">
    <location>
        <begin position="124"/>
        <end position="257"/>
    </location>
</feature>
<feature type="domain" description="NACHT" evidence="2">
    <location>
        <begin position="447"/>
        <end position="569"/>
    </location>
</feature>
<comment type="caution">
    <text evidence="3">The sequence shown here is derived from an EMBL/GenBank/DDBJ whole genome shotgun (WGS) entry which is preliminary data.</text>
</comment>
<reference evidence="4" key="1">
    <citation type="submission" date="2012-11" db="EMBL/GenBank/DDBJ databases">
        <authorList>
            <person name="Lucero-Rivera Y.E."/>
            <person name="Tovar-Ramirez D."/>
        </authorList>
    </citation>
    <scope>NUCLEOTIDE SEQUENCE [LARGE SCALE GENOMIC DNA]</scope>
    <source>
        <strain evidence="4">Araruama</strain>
    </source>
</reference>
<dbReference type="PROSITE" id="PS50104">
    <property type="entry name" value="TIR"/>
    <property type="match status" value="1"/>
</dbReference>
<proteinExistence type="predicted"/>
<dbReference type="SUPFAM" id="SSF52200">
    <property type="entry name" value="Toll/Interleukin receptor TIR domain"/>
    <property type="match status" value="1"/>
</dbReference>
<dbReference type="InterPro" id="IPR007111">
    <property type="entry name" value="NACHT_NTPase"/>
</dbReference>
<dbReference type="Gene3D" id="3.40.50.300">
    <property type="entry name" value="P-loop containing nucleotide triphosphate hydrolases"/>
    <property type="match status" value="1"/>
</dbReference>
<accession>A0A1V1P3J2</accession>
<name>A0A1V1P3J2_9BACT</name>
<evidence type="ECO:0000259" key="2">
    <source>
        <dbReference type="PROSITE" id="PS50837"/>
    </source>
</evidence>
<organism evidence="3 4">
    <name type="scientific">Candidatus Magnetoglobus multicellularis str. Araruama</name>
    <dbReference type="NCBI Taxonomy" id="890399"/>
    <lineage>
        <taxon>Bacteria</taxon>
        <taxon>Pseudomonadati</taxon>
        <taxon>Thermodesulfobacteriota</taxon>
        <taxon>Desulfobacteria</taxon>
        <taxon>Desulfobacterales</taxon>
        <taxon>Desulfobacteraceae</taxon>
        <taxon>Candidatus Magnetoglobus</taxon>
    </lineage>
</organism>
<sequence>MDQDPVINKIDKHIRILYKNQREIEERVQYLFPVKSKEKAIDDVFNFCSDFDAIRSIGYLAAMKEQERRNILLLLTENNKDIIDFIKWLMITLMKNNFIFAALQHVLPSYFTERNIEIPELKPTKYDVFISYASEDIKFATILAERLRDEGVKVWFDKWQIKTGHRLSEKINEGIEHSIKMISVWSPDYFKQSKTWTKIELFSMTHDDMLAEDRPVIPVLLKECKDSIKPTLKDYIFIDFTNPDDFEIKFRALLNDLDLDLEVERLDRQVIKKEALYRGKNFKNEVENLYILLGFSAKQNIKINGNNIDLLIEQKLGGRLFKIVVECKTTRISSKEKDQILSLQNIVQKTEPFFQWIAISPKGFTTEARNALETSGVSCVTYKELLGELVPIEPYLIELKKEYETWVMENWKGQDFFIRPDILKDIEYKEEKALTFFSKWMGNPDRNFLVILGDLGTGKTSLLRFLSFQLAAQYLDDPVRHPAPVIIPLKDVRKEVSLSGIIYRHFETYNVDVNFKKFFHLLKIGKIILFFDAFDEMADRIQWDITRSNFNEFQQAAVGKAKVILTCRTHYFRDRTEQVSIIGEGPLLSDLETDLYRELQKNSGAEVVYLQEFDDEKITQYLKK</sequence>
<protein>
    <recommendedName>
        <fullName evidence="5">TIR domain-containing protein</fullName>
    </recommendedName>
</protein>
<evidence type="ECO:0000259" key="1">
    <source>
        <dbReference type="PROSITE" id="PS50104"/>
    </source>
</evidence>
<gene>
    <name evidence="3" type="ORF">OMM_03922</name>
</gene>
<dbReference type="PROSITE" id="PS50837">
    <property type="entry name" value="NACHT"/>
    <property type="match status" value="1"/>
</dbReference>
<evidence type="ECO:0008006" key="5">
    <source>
        <dbReference type="Google" id="ProtNLM"/>
    </source>
</evidence>
<evidence type="ECO:0000313" key="3">
    <source>
        <dbReference type="EMBL" id="ETR69452.1"/>
    </source>
</evidence>
<dbReference type="SUPFAM" id="SSF52980">
    <property type="entry name" value="Restriction endonuclease-like"/>
    <property type="match status" value="1"/>
</dbReference>
<dbReference type="GO" id="GO:0007165">
    <property type="term" value="P:signal transduction"/>
    <property type="evidence" value="ECO:0007669"/>
    <property type="project" value="InterPro"/>
</dbReference>
<dbReference type="InterPro" id="IPR000157">
    <property type="entry name" value="TIR_dom"/>
</dbReference>
<evidence type="ECO:0000313" key="4">
    <source>
        <dbReference type="Proteomes" id="UP000189670"/>
    </source>
</evidence>
<dbReference type="Proteomes" id="UP000189670">
    <property type="component" value="Unassembled WGS sequence"/>
</dbReference>
<dbReference type="InterPro" id="IPR027417">
    <property type="entry name" value="P-loop_NTPase"/>
</dbReference>
<dbReference type="AlphaFoldDB" id="A0A1V1P3J2"/>
<dbReference type="InterPro" id="IPR011335">
    <property type="entry name" value="Restrct_endonuc-II-like"/>
</dbReference>
<dbReference type="Gene3D" id="3.40.50.10140">
    <property type="entry name" value="Toll/interleukin-1 receptor homology (TIR) domain"/>
    <property type="match status" value="1"/>
</dbReference>
<dbReference type="SMART" id="SM00255">
    <property type="entry name" value="TIR"/>
    <property type="match status" value="1"/>
</dbReference>
<dbReference type="EMBL" id="ATBP01000638">
    <property type="protein sequence ID" value="ETR69452.1"/>
    <property type="molecule type" value="Genomic_DNA"/>
</dbReference>
<dbReference type="SUPFAM" id="SSF52540">
    <property type="entry name" value="P-loop containing nucleoside triphosphate hydrolases"/>
    <property type="match status" value="1"/>
</dbReference>
<dbReference type="Pfam" id="PF13676">
    <property type="entry name" value="TIR_2"/>
    <property type="match status" value="1"/>
</dbReference>